<dbReference type="InterPro" id="IPR044668">
    <property type="entry name" value="PuuD-like"/>
</dbReference>
<evidence type="ECO:0000313" key="2">
    <source>
        <dbReference type="Proteomes" id="UP000632377"/>
    </source>
</evidence>
<protein>
    <submittedName>
        <fullName evidence="1">Gamma-glutamyl-gamma-aminobutyrate hydrolase family protein</fullName>
    </submittedName>
</protein>
<dbReference type="PROSITE" id="PS51273">
    <property type="entry name" value="GATASE_TYPE_1"/>
    <property type="match status" value="1"/>
</dbReference>
<dbReference type="CDD" id="cd01745">
    <property type="entry name" value="GATase1_2"/>
    <property type="match status" value="1"/>
</dbReference>
<dbReference type="InterPro" id="IPR029062">
    <property type="entry name" value="Class_I_gatase-like"/>
</dbReference>
<dbReference type="PANTHER" id="PTHR43235:SF1">
    <property type="entry name" value="GLUTAMINE AMIDOTRANSFERASE PB2B2.05-RELATED"/>
    <property type="match status" value="1"/>
</dbReference>
<comment type="caution">
    <text evidence="1">The sequence shown here is derived from an EMBL/GenBank/DDBJ whole genome shotgun (WGS) entry which is preliminary data.</text>
</comment>
<sequence length="243" mass="26895">MKKPVIGILGNLLLIENDIFAGSERSYVNNDYIKAVHMAGGVPVIIPPLLDNEIIDKQISILDGIIISGGYDVNPLLYGDEPRENLGFIHPLVDDFTIKAIKAAVGLNKPILGICKGAQILNVTFGGTLYQDLSYMPGCFVKHSQNAKPDVATHIIEVEKGSKLYEITEGNTYVNSFHHQVLKDIAKDFKVTARAKDGAVEAIEMEDKAFVMAVQWHPEMMAATNEIMRRLFERLIKESSKTL</sequence>
<reference evidence="1 2" key="1">
    <citation type="submission" date="2021-01" db="EMBL/GenBank/DDBJ databases">
        <title>Genome public.</title>
        <authorList>
            <person name="Liu C."/>
            <person name="Sun Q."/>
        </authorList>
    </citation>
    <scope>NUCLEOTIDE SEQUENCE [LARGE SCALE GENOMIC DNA]</scope>
    <source>
        <strain evidence="1 2">YIM B02515</strain>
    </source>
</reference>
<keyword evidence="2" id="KW-1185">Reference proteome</keyword>
<name>A0ABS1TGG2_9CLOT</name>
<evidence type="ECO:0000313" key="1">
    <source>
        <dbReference type="EMBL" id="MBL4938474.1"/>
    </source>
</evidence>
<dbReference type="PANTHER" id="PTHR43235">
    <property type="entry name" value="GLUTAMINE AMIDOTRANSFERASE PB2B2.05-RELATED"/>
    <property type="match status" value="1"/>
</dbReference>
<dbReference type="InterPro" id="IPR011697">
    <property type="entry name" value="Peptidase_C26"/>
</dbReference>
<dbReference type="Gene3D" id="3.40.50.880">
    <property type="match status" value="1"/>
</dbReference>
<dbReference type="EMBL" id="JAESWC010000023">
    <property type="protein sequence ID" value="MBL4938474.1"/>
    <property type="molecule type" value="Genomic_DNA"/>
</dbReference>
<dbReference type="RefSeq" id="WP_202751213.1">
    <property type="nucleotide sequence ID" value="NZ_JAESWC010000023.1"/>
</dbReference>
<dbReference type="Proteomes" id="UP000632377">
    <property type="component" value="Unassembled WGS sequence"/>
</dbReference>
<organism evidence="1 2">
    <name type="scientific">Clostridium rhizosphaerae</name>
    <dbReference type="NCBI Taxonomy" id="2803861"/>
    <lineage>
        <taxon>Bacteria</taxon>
        <taxon>Bacillati</taxon>
        <taxon>Bacillota</taxon>
        <taxon>Clostridia</taxon>
        <taxon>Eubacteriales</taxon>
        <taxon>Clostridiaceae</taxon>
        <taxon>Clostridium</taxon>
    </lineage>
</organism>
<accession>A0ABS1TGG2</accession>
<dbReference type="Pfam" id="PF07722">
    <property type="entry name" value="Peptidase_C26"/>
    <property type="match status" value="1"/>
</dbReference>
<keyword evidence="1" id="KW-0378">Hydrolase</keyword>
<proteinExistence type="predicted"/>
<dbReference type="GO" id="GO:0016787">
    <property type="term" value="F:hydrolase activity"/>
    <property type="evidence" value="ECO:0007669"/>
    <property type="project" value="UniProtKB-KW"/>
</dbReference>
<dbReference type="SUPFAM" id="SSF52317">
    <property type="entry name" value="Class I glutamine amidotransferase-like"/>
    <property type="match status" value="1"/>
</dbReference>
<gene>
    <name evidence="1" type="ORF">JK636_22480</name>
</gene>